<dbReference type="AlphaFoldDB" id="K0PI64"/>
<comment type="caution">
    <text evidence="1">The sequence shown here is derived from an EMBL/GenBank/DDBJ whole genome shotgun (WGS) entry which is preliminary data.</text>
</comment>
<accession>K0PI64</accession>
<organism evidence="1 2">
    <name type="scientific">Rhizobium mesoamericanum STM3625</name>
    <dbReference type="NCBI Taxonomy" id="1211777"/>
    <lineage>
        <taxon>Bacteria</taxon>
        <taxon>Pseudomonadati</taxon>
        <taxon>Pseudomonadota</taxon>
        <taxon>Alphaproteobacteria</taxon>
        <taxon>Hyphomicrobiales</taxon>
        <taxon>Rhizobiaceae</taxon>
        <taxon>Rhizobium/Agrobacterium group</taxon>
        <taxon>Rhizobium</taxon>
    </lineage>
</organism>
<reference evidence="1 2" key="1">
    <citation type="journal article" date="2013" name="Genome Announc.">
        <title>Draft Genome Sequence of Rhizobium mesoamericanum STM3625, a Nitrogen-Fixing Symbiont of Mimosa pudica Isolated in French Guiana (South America).</title>
        <authorList>
            <person name="Moulin L."/>
            <person name="Mornico D."/>
            <person name="Melkonian R."/>
            <person name="Klonowska A."/>
        </authorList>
    </citation>
    <scope>NUCLEOTIDE SEQUENCE [LARGE SCALE GENOMIC DNA]</scope>
    <source>
        <strain evidence="1 2">STM3625</strain>
    </source>
</reference>
<evidence type="ECO:0000313" key="2">
    <source>
        <dbReference type="Proteomes" id="UP000009319"/>
    </source>
</evidence>
<name>K0PI64_9HYPH</name>
<sequence>MRSQLCCSAYKLAIINCPPTITHGSYALITNLPSVRVQWRKSLLQERTLKFLIKVLHCA</sequence>
<keyword evidence="2" id="KW-1185">Reference proteome</keyword>
<proteinExistence type="predicted"/>
<protein>
    <submittedName>
        <fullName evidence="1">Uncharacterized protein</fullName>
    </submittedName>
</protein>
<evidence type="ECO:0000313" key="1">
    <source>
        <dbReference type="EMBL" id="CCM76176.1"/>
    </source>
</evidence>
<gene>
    <name evidence="1" type="ORF">BN77_3370</name>
</gene>
<dbReference type="Proteomes" id="UP000009319">
    <property type="component" value="Unassembled WGS sequence"/>
</dbReference>
<dbReference type="HOGENOM" id="CLU_2957536_0_0_5"/>
<dbReference type="STRING" id="1211777.BN77_3370"/>
<dbReference type="EMBL" id="CANI01000022">
    <property type="protein sequence ID" value="CCM76176.1"/>
    <property type="molecule type" value="Genomic_DNA"/>
</dbReference>